<evidence type="ECO:0000313" key="4">
    <source>
        <dbReference type="EMBL" id="KDS54767.1"/>
    </source>
</evidence>
<name>A0A078S7R3_BACUN</name>
<accession>A0A078S7R3</accession>
<evidence type="ECO:0008006" key="6">
    <source>
        <dbReference type="Google" id="ProtNLM"/>
    </source>
</evidence>
<evidence type="ECO:0000256" key="1">
    <source>
        <dbReference type="SAM" id="SignalP"/>
    </source>
</evidence>
<dbReference type="Proteomes" id="UP000028013">
    <property type="component" value="Unassembled WGS sequence"/>
</dbReference>
<evidence type="ECO:0000313" key="5">
    <source>
        <dbReference type="Proteomes" id="UP000028013"/>
    </source>
</evidence>
<feature type="domain" description="Non-reducing end beta-L-arabinofuranosidase-like GH127 middle" evidence="3">
    <location>
        <begin position="442"/>
        <end position="541"/>
    </location>
</feature>
<dbReference type="EMBL" id="JNHN01000124">
    <property type="protein sequence ID" value="KDS54767.1"/>
    <property type="molecule type" value="Genomic_DNA"/>
</dbReference>
<dbReference type="RefSeq" id="WP_005824835.1">
    <property type="nucleotide sequence ID" value="NZ_JNHN01000124.1"/>
</dbReference>
<dbReference type="InterPro" id="IPR049046">
    <property type="entry name" value="Beta-AFase-like_GH127_middle"/>
</dbReference>
<dbReference type="GeneID" id="99750338"/>
<feature type="domain" description="Non-reducing end beta-L-arabinofuranosidase-like GH127 catalytic" evidence="2">
    <location>
        <begin position="108"/>
        <end position="430"/>
    </location>
</feature>
<reference evidence="4 5" key="1">
    <citation type="submission" date="2014-04" db="EMBL/GenBank/DDBJ databases">
        <authorList>
            <person name="Sears C."/>
            <person name="Carroll K."/>
            <person name="Sack B.R."/>
            <person name="Qadri F."/>
            <person name="Myers L.L."/>
            <person name="Chung G.-T."/>
            <person name="Escheverria P."/>
            <person name="Fraser C.M."/>
            <person name="Sadzewicz L."/>
            <person name="Shefchek K.A."/>
            <person name="Tallon L."/>
            <person name="Das S.P."/>
            <person name="Daugherty S."/>
            <person name="Mongodin E.F."/>
        </authorList>
    </citation>
    <scope>NUCLEOTIDE SEQUENCE [LARGE SCALE GENOMIC DNA]</scope>
    <source>
        <strain evidence="4 5">3978 T3 ii</strain>
    </source>
</reference>
<dbReference type="InterPro" id="IPR012878">
    <property type="entry name" value="Beta-AFase-like_GH127_cat"/>
</dbReference>
<dbReference type="Pfam" id="PF07944">
    <property type="entry name" value="Beta-AFase-like_GH127_cat"/>
    <property type="match status" value="1"/>
</dbReference>
<proteinExistence type="predicted"/>
<dbReference type="InterPro" id="IPR008928">
    <property type="entry name" value="6-hairpin_glycosidase_sf"/>
</dbReference>
<evidence type="ECO:0000259" key="3">
    <source>
        <dbReference type="Pfam" id="PF20736"/>
    </source>
</evidence>
<dbReference type="Pfam" id="PF20736">
    <property type="entry name" value="Glyco_hydro127M"/>
    <property type="match status" value="1"/>
</dbReference>
<evidence type="ECO:0000259" key="2">
    <source>
        <dbReference type="Pfam" id="PF07944"/>
    </source>
</evidence>
<keyword evidence="1" id="KW-0732">Signal</keyword>
<dbReference type="GO" id="GO:0005975">
    <property type="term" value="P:carbohydrate metabolic process"/>
    <property type="evidence" value="ECO:0007669"/>
    <property type="project" value="InterPro"/>
</dbReference>
<feature type="signal peptide" evidence="1">
    <location>
        <begin position="1"/>
        <end position="21"/>
    </location>
</feature>
<comment type="caution">
    <text evidence="4">The sequence shown here is derived from an EMBL/GenBank/DDBJ whole genome shotgun (WGS) entry which is preliminary data.</text>
</comment>
<dbReference type="AlphaFoldDB" id="A0A078S7R3"/>
<sequence>MKIKIFAVVCLLAANLFTISAQKWFTPEAEKQVDALLSQVVEGNYKNNRYPLLRKPLMELPLGSIKPKGWLHEMLVRQKNGASGQMDVLYPSVMGKRNGWLGGDGDQWERGPYWIDGLLPLAYILDDDVLKAKVQPWIEWALQSQREDGFFGPEKDYPGEPGLQRDNSQDWWPRMVVLKILQQYYSATNDKRVVAFMTKYFRYQLNTLPQKPLGHWSSWAEFRACDNLQAVYWLYNLTGEDFLLELGHLLHRQSFSFIDMVDRGDLRRPCTIHCVNLAQGIKEPIIYYQQDTDRKYIDAVKEGFRDIRRFHGQPQGMYGGDEALHGNNPTQGSELCSAVELMYSLEKMVEITGDIDFADHLERIAFNALPAQISDDFMTKQYFQQPNQVMVTRHRRNFDQDHEGTDLAFGTLTGYPCCFSNMHQGWPKFTQHLWYATPDNGIAAIVYSPSEVTANVGDNVPVVISEDTYYPMDHQITFTIKEVRNKVKQVKFPFHLRVPKWCKQAEIRVNGKMEQTVKGGKIAIVDRIWKRNDKIELYLPMEVFTSTWYENAVSIERGPLVYALKMEENWEKKEFKDSWYGSYYYQVTSSDPWNYGLVDFDRNRMNEVAQVSINSQKQQLDFPWNQENAPVEIKMKARLIPTWTVYNEMAGPQPFSFCGSAEGGEQEITLIPYGCTTLRISEFPVVGK</sequence>
<gene>
    <name evidence="4" type="ORF">M094_4296</name>
</gene>
<dbReference type="SUPFAM" id="SSF48208">
    <property type="entry name" value="Six-hairpin glycosidases"/>
    <property type="match status" value="1"/>
</dbReference>
<protein>
    <recommendedName>
        <fullName evidence="6">Glycoside hydrolase family 127 protein</fullName>
    </recommendedName>
</protein>
<dbReference type="PANTHER" id="PTHR31151:SF0">
    <property type="entry name" value="PROLINE-TRNA LIGASE (DUF1680)"/>
    <property type="match status" value="1"/>
</dbReference>
<feature type="chain" id="PRO_5001744833" description="Glycoside hydrolase family 127 protein" evidence="1">
    <location>
        <begin position="22"/>
        <end position="688"/>
    </location>
</feature>
<organism evidence="4 5">
    <name type="scientific">Bacteroides uniformis str. 3978 T3 ii</name>
    <dbReference type="NCBI Taxonomy" id="1339349"/>
    <lineage>
        <taxon>Bacteria</taxon>
        <taxon>Pseudomonadati</taxon>
        <taxon>Bacteroidota</taxon>
        <taxon>Bacteroidia</taxon>
        <taxon>Bacteroidales</taxon>
        <taxon>Bacteroidaceae</taxon>
        <taxon>Bacteroides</taxon>
    </lineage>
</organism>
<dbReference type="PATRIC" id="fig|1339349.3.peg.1076"/>
<dbReference type="PANTHER" id="PTHR31151">
    <property type="entry name" value="PROLINE-TRNA LIGASE (DUF1680)"/>
    <property type="match status" value="1"/>
</dbReference>